<dbReference type="InterPro" id="IPR004843">
    <property type="entry name" value="Calcineurin-like_PHP"/>
</dbReference>
<dbReference type="PANTHER" id="PTHR43143">
    <property type="entry name" value="METALLOPHOSPHOESTERASE, CALCINEURIN SUPERFAMILY"/>
    <property type="match status" value="1"/>
</dbReference>
<protein>
    <submittedName>
        <fullName evidence="3">PQQ-binding-like beta-propeller repeat protein</fullName>
    </submittedName>
</protein>
<dbReference type="AlphaFoldDB" id="A0A9D1JB73"/>
<feature type="domain" description="Calcineurin-like phosphoesterase" evidence="1">
    <location>
        <begin position="84"/>
        <end position="260"/>
    </location>
</feature>
<name>A0A9D1JB73_9FIRM</name>
<dbReference type="PANTHER" id="PTHR43143:SF1">
    <property type="entry name" value="SERINE_THREONINE-PROTEIN PHOSPHATASE CPPED1"/>
    <property type="match status" value="1"/>
</dbReference>
<organism evidence="3 4">
    <name type="scientific">Candidatus Pullilachnospira gallistercoris</name>
    <dbReference type="NCBI Taxonomy" id="2840911"/>
    <lineage>
        <taxon>Bacteria</taxon>
        <taxon>Bacillati</taxon>
        <taxon>Bacillota</taxon>
        <taxon>Clostridia</taxon>
        <taxon>Lachnospirales</taxon>
        <taxon>Lachnospiraceae</taxon>
        <taxon>Lachnospiraceae incertae sedis</taxon>
        <taxon>Candidatus Pullilachnospira</taxon>
    </lineage>
</organism>
<dbReference type="Pfam" id="PF13360">
    <property type="entry name" value="PQQ_2"/>
    <property type="match status" value="1"/>
</dbReference>
<dbReference type="SUPFAM" id="SSF50998">
    <property type="entry name" value="Quinoprotein alcohol dehydrogenase-like"/>
    <property type="match status" value="1"/>
</dbReference>
<evidence type="ECO:0000259" key="2">
    <source>
        <dbReference type="Pfam" id="PF13360"/>
    </source>
</evidence>
<accession>A0A9D1JB73</accession>
<dbReference type="Gene3D" id="2.130.10.10">
    <property type="entry name" value="YVTN repeat-like/Quinoprotein amine dehydrogenase"/>
    <property type="match status" value="2"/>
</dbReference>
<feature type="domain" description="Pyrrolo-quinoline quinone repeat" evidence="2">
    <location>
        <begin position="391"/>
        <end position="601"/>
    </location>
</feature>
<dbReference type="Pfam" id="PF00149">
    <property type="entry name" value="Metallophos"/>
    <property type="match status" value="1"/>
</dbReference>
<dbReference type="SUPFAM" id="SSF56300">
    <property type="entry name" value="Metallo-dependent phosphatases"/>
    <property type="match status" value="1"/>
</dbReference>
<dbReference type="InterPro" id="IPR018391">
    <property type="entry name" value="PQQ_b-propeller_rpt"/>
</dbReference>
<dbReference type="SMART" id="SM00564">
    <property type="entry name" value="PQQ"/>
    <property type="match status" value="5"/>
</dbReference>
<feature type="non-terminal residue" evidence="3">
    <location>
        <position position="658"/>
    </location>
</feature>
<evidence type="ECO:0000259" key="1">
    <source>
        <dbReference type="Pfam" id="PF00149"/>
    </source>
</evidence>
<dbReference type="GO" id="GO:0016787">
    <property type="term" value="F:hydrolase activity"/>
    <property type="evidence" value="ECO:0007669"/>
    <property type="project" value="InterPro"/>
</dbReference>
<dbReference type="InterPro" id="IPR051918">
    <property type="entry name" value="STPP_CPPED1"/>
</dbReference>
<dbReference type="EMBL" id="DVHM01000126">
    <property type="protein sequence ID" value="HIR71177.1"/>
    <property type="molecule type" value="Genomic_DNA"/>
</dbReference>
<evidence type="ECO:0000313" key="3">
    <source>
        <dbReference type="EMBL" id="HIR71177.1"/>
    </source>
</evidence>
<dbReference type="Proteomes" id="UP000823912">
    <property type="component" value="Unassembled WGS sequence"/>
</dbReference>
<sequence length="658" mass="73325">MGYEGRVFDREGRPLCGIHVSDGRNIAVTDGSGSYFLPGYERTRMIYVCALTVRMDDWYIRTEGREGTFDFRIEPVAVSPDFSFFHTSDTEIEGRKNNEWIRFAGELVEKHRPAFFMHTGDLCRDDGVRRHCLVMNEETVGCPVRYAIGNHDYIGEKYGEEIYESLYGPLWYSFDCGEIHFVVLPIGQGDYPSGYEPEDALKWLQNDLRLASETNPQSSLIVFDHDCCEEENGFCLKGEGISVDLKRYGLLAWIFGHYHINLLRKIGDVFSICTARPDSGGIDSSAAGIREISLSGSVLSSRILYNIPPVPDSAPYVWRTGLKGQLYFSAIARYEGDVIVCTSDDGYPGDCGIFRICGENGKIVWKYPAESGIKNRAVVEENRLYAQDCSGWLHCVNVQDGSLQWKTLTPLRTPVHTRTGVLTAEGYVFAGSSSQVYACDAKTGKILWRAEYVGGEGSPARYVYNEKDRLLIVSSQWNCLYALNIADGKTVWMNRRPEGELWYRTSTPLVRDGVIYTASLDRVLILDAASGRLLREKRIGCRLDVAGAPVLDEGELYYPTAECGVLALDAGSLEIVRRFPTEKAALFTSPYLYGDLQTVESDPQIIGDKLFFAASDGTLRIYAKKTAELFRKIDVGAPVIATPAAGEGWVIAGDFVGN</sequence>
<dbReference type="InterPro" id="IPR002372">
    <property type="entry name" value="PQQ_rpt_dom"/>
</dbReference>
<gene>
    <name evidence="3" type="ORF">IAA55_07835</name>
</gene>
<reference evidence="3" key="2">
    <citation type="journal article" date="2021" name="PeerJ">
        <title>Extensive microbial diversity within the chicken gut microbiome revealed by metagenomics and culture.</title>
        <authorList>
            <person name="Gilroy R."/>
            <person name="Ravi A."/>
            <person name="Getino M."/>
            <person name="Pursley I."/>
            <person name="Horton D.L."/>
            <person name="Alikhan N.F."/>
            <person name="Baker D."/>
            <person name="Gharbi K."/>
            <person name="Hall N."/>
            <person name="Watson M."/>
            <person name="Adriaenssens E.M."/>
            <person name="Foster-Nyarko E."/>
            <person name="Jarju S."/>
            <person name="Secka A."/>
            <person name="Antonio M."/>
            <person name="Oren A."/>
            <person name="Chaudhuri R.R."/>
            <person name="La Ragione R."/>
            <person name="Hildebrand F."/>
            <person name="Pallen M.J."/>
        </authorList>
    </citation>
    <scope>NUCLEOTIDE SEQUENCE</scope>
    <source>
        <strain evidence="3">ChiSjej5B23-6657</strain>
    </source>
</reference>
<dbReference type="InterPro" id="IPR011047">
    <property type="entry name" value="Quinoprotein_ADH-like_sf"/>
</dbReference>
<dbReference type="InterPro" id="IPR029052">
    <property type="entry name" value="Metallo-depent_PP-like"/>
</dbReference>
<dbReference type="InterPro" id="IPR015943">
    <property type="entry name" value="WD40/YVTN_repeat-like_dom_sf"/>
</dbReference>
<evidence type="ECO:0000313" key="4">
    <source>
        <dbReference type="Proteomes" id="UP000823912"/>
    </source>
</evidence>
<dbReference type="Gene3D" id="3.60.21.10">
    <property type="match status" value="1"/>
</dbReference>
<reference evidence="3" key="1">
    <citation type="submission" date="2020-10" db="EMBL/GenBank/DDBJ databases">
        <authorList>
            <person name="Gilroy R."/>
        </authorList>
    </citation>
    <scope>NUCLEOTIDE SEQUENCE</scope>
    <source>
        <strain evidence="3">ChiSjej5B23-6657</strain>
    </source>
</reference>
<proteinExistence type="predicted"/>
<comment type="caution">
    <text evidence="3">The sequence shown here is derived from an EMBL/GenBank/DDBJ whole genome shotgun (WGS) entry which is preliminary data.</text>
</comment>